<dbReference type="GO" id="GO:0005975">
    <property type="term" value="P:carbohydrate metabolic process"/>
    <property type="evidence" value="ECO:0007669"/>
    <property type="project" value="InterPro"/>
</dbReference>
<proteinExistence type="inferred from homology"/>
<dbReference type="InterPro" id="IPR000182">
    <property type="entry name" value="GNAT_dom"/>
</dbReference>
<dbReference type="InterPro" id="IPR016181">
    <property type="entry name" value="Acyl_CoA_acyltransferase"/>
</dbReference>
<comment type="similarity">
    <text evidence="1">Belongs to the glycosyl hydrolase 3 family.</text>
</comment>
<dbReference type="PANTHER" id="PTHR30480">
    <property type="entry name" value="BETA-HEXOSAMINIDASE-RELATED"/>
    <property type="match status" value="1"/>
</dbReference>
<dbReference type="CDD" id="cd04301">
    <property type="entry name" value="NAT_SF"/>
    <property type="match status" value="1"/>
</dbReference>
<reference evidence="5" key="2">
    <citation type="submission" date="2023-02" db="EMBL/GenBank/DDBJ databases">
        <authorList>
            <consortium name="DOE Joint Genome Institute"/>
            <person name="Mondo S.J."/>
            <person name="Chang Y."/>
            <person name="Wang Y."/>
            <person name="Ahrendt S."/>
            <person name="Andreopoulos W."/>
            <person name="Barry K."/>
            <person name="Beard J."/>
            <person name="Benny G.L."/>
            <person name="Blankenship S."/>
            <person name="Bonito G."/>
            <person name="Cuomo C."/>
            <person name="Desiro A."/>
            <person name="Gervers K.A."/>
            <person name="Hundley H."/>
            <person name="Kuo A."/>
            <person name="LaButti K."/>
            <person name="Lang B.F."/>
            <person name="Lipzen A."/>
            <person name="O'Donnell K."/>
            <person name="Pangilinan J."/>
            <person name="Reynolds N."/>
            <person name="Sandor L."/>
            <person name="Smith M.W."/>
            <person name="Tsang A."/>
            <person name="Grigoriev I.V."/>
            <person name="Stajich J.E."/>
            <person name="Spatafora J.W."/>
        </authorList>
    </citation>
    <scope>NUCLEOTIDE SEQUENCE</scope>
    <source>
        <strain evidence="5">RSA 2281</strain>
    </source>
</reference>
<evidence type="ECO:0000256" key="1">
    <source>
        <dbReference type="ARBA" id="ARBA00005336"/>
    </source>
</evidence>
<dbReference type="PROSITE" id="PS51186">
    <property type="entry name" value="GNAT"/>
    <property type="match status" value="2"/>
</dbReference>
<reference evidence="5" key="1">
    <citation type="journal article" date="2022" name="IScience">
        <title>Evolution of zygomycete secretomes and the origins of terrestrial fungal ecologies.</title>
        <authorList>
            <person name="Chang Y."/>
            <person name="Wang Y."/>
            <person name="Mondo S."/>
            <person name="Ahrendt S."/>
            <person name="Andreopoulos W."/>
            <person name="Barry K."/>
            <person name="Beard J."/>
            <person name="Benny G.L."/>
            <person name="Blankenship S."/>
            <person name="Bonito G."/>
            <person name="Cuomo C."/>
            <person name="Desiro A."/>
            <person name="Gervers K.A."/>
            <person name="Hundley H."/>
            <person name="Kuo A."/>
            <person name="LaButti K."/>
            <person name="Lang B.F."/>
            <person name="Lipzen A."/>
            <person name="O'Donnell K."/>
            <person name="Pangilinan J."/>
            <person name="Reynolds N."/>
            <person name="Sandor L."/>
            <person name="Smith M.E."/>
            <person name="Tsang A."/>
            <person name="Grigoriev I.V."/>
            <person name="Stajich J.E."/>
            <person name="Spatafora J.W."/>
        </authorList>
    </citation>
    <scope>NUCLEOTIDE SEQUENCE</scope>
    <source>
        <strain evidence="5">RSA 2281</strain>
    </source>
</reference>
<dbReference type="Pfam" id="PF00583">
    <property type="entry name" value="Acetyltransf_1"/>
    <property type="match status" value="2"/>
</dbReference>
<dbReference type="InterPro" id="IPR036881">
    <property type="entry name" value="Glyco_hydro_3_C_sf"/>
</dbReference>
<evidence type="ECO:0000313" key="6">
    <source>
        <dbReference type="Proteomes" id="UP001209540"/>
    </source>
</evidence>
<accession>A0AAD5JY90</accession>
<keyword evidence="2 5" id="KW-0378">Hydrolase</keyword>
<feature type="domain" description="N-acetyltransferase" evidence="4">
    <location>
        <begin position="716"/>
        <end position="863"/>
    </location>
</feature>
<keyword evidence="3" id="KW-0326">Glycosidase</keyword>
<name>A0AAD5JY90_9FUNG</name>
<evidence type="ECO:0000259" key="4">
    <source>
        <dbReference type="PROSITE" id="PS51186"/>
    </source>
</evidence>
<organism evidence="5 6">
    <name type="scientific">Phascolomyces articulosus</name>
    <dbReference type="NCBI Taxonomy" id="60185"/>
    <lineage>
        <taxon>Eukaryota</taxon>
        <taxon>Fungi</taxon>
        <taxon>Fungi incertae sedis</taxon>
        <taxon>Mucoromycota</taxon>
        <taxon>Mucoromycotina</taxon>
        <taxon>Mucoromycetes</taxon>
        <taxon>Mucorales</taxon>
        <taxon>Lichtheimiaceae</taxon>
        <taxon>Phascolomyces</taxon>
    </lineage>
</organism>
<dbReference type="Gene3D" id="3.20.20.300">
    <property type="entry name" value="Glycoside hydrolase, family 3, N-terminal domain"/>
    <property type="match status" value="1"/>
</dbReference>
<evidence type="ECO:0000256" key="2">
    <source>
        <dbReference type="ARBA" id="ARBA00022801"/>
    </source>
</evidence>
<dbReference type="SUPFAM" id="SSF52279">
    <property type="entry name" value="Beta-D-glucan exohydrolase, C-terminal domain"/>
    <property type="match status" value="1"/>
</dbReference>
<sequence length="863" mass="96509">MTVETQNSSPILEKQDLGQLLMCGFDGLEPTPGIIDLIENHNLGSIILFSRNIDTPEQIRQLTTSLQSIARRAGHKRPLFIAVDQENGVVRRLGNKSGTYLPGSMALGAIGSSAAAREVARSVSEELLSLGINWNLAPVLDVNNNPLNPVIGVRSFGEDPVQVGKLGMAQVEGYHRGGVATSTKHFPGHGDTATDSHIGVPVIDKTLEELERIELAPYRNIINTGVDALTYPSSIMVGHIVLPQISGDQVSSISSAVATGLLRQRMGYKGIIITDCLEMEAVKDTIGTPQGALQALRAGNDIAMISHTLDFQCSAFDLIYTAYSKNELNLKALTASVKRVEQLKDRFLTWDKVLDNMPSLAKPALELSERLYNKVPTVVRNNKSIIPIQPATPDNRILFLGAHVPQTLAIDSEKEPFNSFYASLKKRNDNLEYIIYNANTKHDDLKDTIQKADYVIVGTANANLHPFQANLVKFAHKEAKRLVVAAVVNPYDLMAFPEIDTYVVAYEYTPTAHEATVRTIFGETTSTSSLPVTIPDVLVKRKEPACIIEKYNSETHLDGLTSLWDQVFGKDWPLAADKIEKTLRTAKNGNHWVATECQTGKMIGFVATQTNYTVKKGELMLLMTHPHYESRGVGSLLHDHALDYLRQQSCNTYMLGSTYPRFFPGLPQDKKQHQGFFERRGWKFQSKHVWDLVGNLDQQNVDGQQRFLDRMERERIWFGRIKPSQLWELYAFQQRYFPYWLETYQHHATLGDFQDLLVARQDNENGKILGSLVLNTTHTTHPDRGDLIWTDDKLFTKASGGMACVGVAEEERGRGIGIGIVAKANQILKQRGVQKAYVDWVELVDFYQRTGYEKWRGYRVASL</sequence>
<comment type="caution">
    <text evidence="5">The sequence shown here is derived from an EMBL/GenBank/DDBJ whole genome shotgun (WGS) entry which is preliminary data.</text>
</comment>
<dbReference type="InterPro" id="IPR036962">
    <property type="entry name" value="Glyco_hydro_3_N_sf"/>
</dbReference>
<dbReference type="EMBL" id="JAIXMP010000017">
    <property type="protein sequence ID" value="KAI9259674.1"/>
    <property type="molecule type" value="Genomic_DNA"/>
</dbReference>
<dbReference type="GO" id="GO:0016747">
    <property type="term" value="F:acyltransferase activity, transferring groups other than amino-acyl groups"/>
    <property type="evidence" value="ECO:0007669"/>
    <property type="project" value="InterPro"/>
</dbReference>
<dbReference type="PANTHER" id="PTHR30480:SF16">
    <property type="entry name" value="GLYCOSIDE HYDROLASE FAMILY 3 DOMAIN PROTEIN"/>
    <property type="match status" value="1"/>
</dbReference>
<dbReference type="Gene3D" id="3.40.50.1700">
    <property type="entry name" value="Glycoside hydrolase family 3 C-terminal domain"/>
    <property type="match status" value="1"/>
</dbReference>
<evidence type="ECO:0000313" key="5">
    <source>
        <dbReference type="EMBL" id="KAI9259674.1"/>
    </source>
</evidence>
<dbReference type="InterPro" id="IPR050226">
    <property type="entry name" value="NagZ_Beta-hexosaminidase"/>
</dbReference>
<dbReference type="AlphaFoldDB" id="A0AAD5JY90"/>
<keyword evidence="6" id="KW-1185">Reference proteome</keyword>
<dbReference type="GO" id="GO:0004553">
    <property type="term" value="F:hydrolase activity, hydrolyzing O-glycosyl compounds"/>
    <property type="evidence" value="ECO:0007669"/>
    <property type="project" value="InterPro"/>
</dbReference>
<protein>
    <submittedName>
        <fullName evidence="5">Glycoside hydrolase superfamily</fullName>
    </submittedName>
</protein>
<dbReference type="SUPFAM" id="SSF51445">
    <property type="entry name" value="(Trans)glycosidases"/>
    <property type="match status" value="1"/>
</dbReference>
<dbReference type="InterPro" id="IPR001764">
    <property type="entry name" value="Glyco_hydro_3_N"/>
</dbReference>
<dbReference type="GO" id="GO:0009254">
    <property type="term" value="P:peptidoglycan turnover"/>
    <property type="evidence" value="ECO:0007669"/>
    <property type="project" value="TreeGrafter"/>
</dbReference>
<gene>
    <name evidence="5" type="ORF">BDA99DRAFT_513908</name>
</gene>
<dbReference type="Gene3D" id="3.40.630.30">
    <property type="match status" value="2"/>
</dbReference>
<dbReference type="SUPFAM" id="SSF55729">
    <property type="entry name" value="Acyl-CoA N-acyltransferases (Nat)"/>
    <property type="match status" value="2"/>
</dbReference>
<dbReference type="InterPro" id="IPR017853">
    <property type="entry name" value="GH"/>
</dbReference>
<dbReference type="Pfam" id="PF00933">
    <property type="entry name" value="Glyco_hydro_3"/>
    <property type="match status" value="1"/>
</dbReference>
<evidence type="ECO:0000256" key="3">
    <source>
        <dbReference type="ARBA" id="ARBA00023295"/>
    </source>
</evidence>
<dbReference type="Proteomes" id="UP001209540">
    <property type="component" value="Unassembled WGS sequence"/>
</dbReference>
<feature type="domain" description="N-acetyltransferase" evidence="4">
    <location>
        <begin position="547"/>
        <end position="702"/>
    </location>
</feature>